<keyword evidence="3" id="KW-0804">Transcription</keyword>
<feature type="DNA-binding region" description="H-T-H motif" evidence="4">
    <location>
        <begin position="45"/>
        <end position="64"/>
    </location>
</feature>
<dbReference type="GO" id="GO:0000976">
    <property type="term" value="F:transcription cis-regulatory region binding"/>
    <property type="evidence" value="ECO:0007669"/>
    <property type="project" value="TreeGrafter"/>
</dbReference>
<feature type="domain" description="HTH tetR-type" evidence="5">
    <location>
        <begin position="22"/>
        <end position="82"/>
    </location>
</feature>
<dbReference type="Pfam" id="PF13305">
    <property type="entry name" value="TetR_C_33"/>
    <property type="match status" value="1"/>
</dbReference>
<dbReference type="InterPro" id="IPR050109">
    <property type="entry name" value="HTH-type_TetR-like_transc_reg"/>
</dbReference>
<gene>
    <name evidence="6" type="ORF">DFR69_11379</name>
</gene>
<dbReference type="SUPFAM" id="SSF46689">
    <property type="entry name" value="Homeodomain-like"/>
    <property type="match status" value="1"/>
</dbReference>
<keyword evidence="2 4" id="KW-0238">DNA-binding</keyword>
<dbReference type="InterPro" id="IPR025996">
    <property type="entry name" value="MT1864/Rv1816-like_C"/>
</dbReference>
<dbReference type="SUPFAM" id="SSF48498">
    <property type="entry name" value="Tetracyclin repressor-like, C-terminal domain"/>
    <property type="match status" value="1"/>
</dbReference>
<evidence type="ECO:0000313" key="7">
    <source>
        <dbReference type="Proteomes" id="UP000246410"/>
    </source>
</evidence>
<dbReference type="AlphaFoldDB" id="A0A317N524"/>
<dbReference type="PANTHER" id="PTHR30055">
    <property type="entry name" value="HTH-TYPE TRANSCRIPTIONAL REGULATOR RUTR"/>
    <property type="match status" value="1"/>
</dbReference>
<dbReference type="PANTHER" id="PTHR30055:SF220">
    <property type="entry name" value="TETR-FAMILY REGULATORY PROTEIN"/>
    <property type="match status" value="1"/>
</dbReference>
<evidence type="ECO:0000256" key="1">
    <source>
        <dbReference type="ARBA" id="ARBA00023015"/>
    </source>
</evidence>
<evidence type="ECO:0000256" key="2">
    <source>
        <dbReference type="ARBA" id="ARBA00023125"/>
    </source>
</evidence>
<dbReference type="InterPro" id="IPR009057">
    <property type="entry name" value="Homeodomain-like_sf"/>
</dbReference>
<dbReference type="PROSITE" id="PS50977">
    <property type="entry name" value="HTH_TETR_2"/>
    <property type="match status" value="1"/>
</dbReference>
<dbReference type="EMBL" id="QGTL01000013">
    <property type="protein sequence ID" value="PWV70366.1"/>
    <property type="molecule type" value="Genomic_DNA"/>
</dbReference>
<proteinExistence type="predicted"/>
<organism evidence="6 7">
    <name type="scientific">Nocardia neocaledoniensis</name>
    <dbReference type="NCBI Taxonomy" id="236511"/>
    <lineage>
        <taxon>Bacteria</taxon>
        <taxon>Bacillati</taxon>
        <taxon>Actinomycetota</taxon>
        <taxon>Actinomycetes</taxon>
        <taxon>Mycobacteriales</taxon>
        <taxon>Nocardiaceae</taxon>
        <taxon>Nocardia</taxon>
    </lineage>
</organism>
<keyword evidence="1" id="KW-0805">Transcription regulation</keyword>
<evidence type="ECO:0000256" key="3">
    <source>
        <dbReference type="ARBA" id="ARBA00023163"/>
    </source>
</evidence>
<dbReference type="InterPro" id="IPR001647">
    <property type="entry name" value="HTH_TetR"/>
</dbReference>
<dbReference type="Gene3D" id="1.10.357.10">
    <property type="entry name" value="Tetracycline Repressor, domain 2"/>
    <property type="match status" value="1"/>
</dbReference>
<comment type="caution">
    <text evidence="6">The sequence shown here is derived from an EMBL/GenBank/DDBJ whole genome shotgun (WGS) entry which is preliminary data.</text>
</comment>
<dbReference type="PRINTS" id="PR00455">
    <property type="entry name" value="HTHTETR"/>
</dbReference>
<evidence type="ECO:0000259" key="5">
    <source>
        <dbReference type="PROSITE" id="PS50977"/>
    </source>
</evidence>
<sequence>MPIPATGSPTLTGVKRTSYHHGDLRATLMDACLRLIETEGLAAVSLRRVAREAGVSSGAPYHHFPDRAALLSALSVDGFQKLAAELTAAKAAATTPLGALSALGETYVRFSRDHPAQFRLMFRPELSQSEKHPDAHVAGDAAFAVLADTVREAIAAGILPAGRADVITIAWWGLGHGLASLWLDGKLDERSAQLGTPTADLVDTIMRSFADLIAPRGDHA</sequence>
<dbReference type="Proteomes" id="UP000246410">
    <property type="component" value="Unassembled WGS sequence"/>
</dbReference>
<dbReference type="InterPro" id="IPR036271">
    <property type="entry name" value="Tet_transcr_reg_TetR-rel_C_sf"/>
</dbReference>
<accession>A0A317N524</accession>
<keyword evidence="7" id="KW-1185">Reference proteome</keyword>
<name>A0A317N524_9NOCA</name>
<evidence type="ECO:0000313" key="6">
    <source>
        <dbReference type="EMBL" id="PWV70366.1"/>
    </source>
</evidence>
<reference evidence="6 7" key="1">
    <citation type="submission" date="2018-05" db="EMBL/GenBank/DDBJ databases">
        <title>Genomic Encyclopedia of Type Strains, Phase IV (KMG-IV): sequencing the most valuable type-strain genomes for metagenomic binning, comparative biology and taxonomic classification.</title>
        <authorList>
            <person name="Goeker M."/>
        </authorList>
    </citation>
    <scope>NUCLEOTIDE SEQUENCE [LARGE SCALE GENOMIC DNA]</scope>
    <source>
        <strain evidence="6 7">DSM 44717</strain>
    </source>
</reference>
<dbReference type="GO" id="GO:0003700">
    <property type="term" value="F:DNA-binding transcription factor activity"/>
    <property type="evidence" value="ECO:0007669"/>
    <property type="project" value="TreeGrafter"/>
</dbReference>
<dbReference type="Pfam" id="PF00440">
    <property type="entry name" value="TetR_N"/>
    <property type="match status" value="1"/>
</dbReference>
<protein>
    <submittedName>
        <fullName evidence="6">TetR family transcriptional regulator</fullName>
    </submittedName>
</protein>
<evidence type="ECO:0000256" key="4">
    <source>
        <dbReference type="PROSITE-ProRule" id="PRU00335"/>
    </source>
</evidence>